<proteinExistence type="predicted"/>
<gene>
    <name evidence="2" type="ORF">FVE85_0310</name>
</gene>
<protein>
    <submittedName>
        <fullName evidence="2">Uncharacterized protein</fullName>
    </submittedName>
</protein>
<feature type="region of interest" description="Disordered" evidence="1">
    <location>
        <begin position="427"/>
        <end position="1129"/>
    </location>
</feature>
<feature type="compositionally biased region" description="Acidic residues" evidence="1">
    <location>
        <begin position="179"/>
        <end position="194"/>
    </location>
</feature>
<feature type="compositionally biased region" description="Polar residues" evidence="1">
    <location>
        <begin position="545"/>
        <end position="554"/>
    </location>
</feature>
<feature type="region of interest" description="Disordered" evidence="1">
    <location>
        <begin position="163"/>
        <end position="261"/>
    </location>
</feature>
<evidence type="ECO:0000313" key="2">
    <source>
        <dbReference type="EMBL" id="KAA8496581.1"/>
    </source>
</evidence>
<dbReference type="OMA" id="KPINKQT"/>
<dbReference type="AlphaFoldDB" id="A0A5J4YY96"/>
<feature type="region of interest" description="Disordered" evidence="1">
    <location>
        <begin position="307"/>
        <end position="326"/>
    </location>
</feature>
<feature type="compositionally biased region" description="Basic and acidic residues" evidence="1">
    <location>
        <begin position="768"/>
        <end position="781"/>
    </location>
</feature>
<evidence type="ECO:0000313" key="3">
    <source>
        <dbReference type="Proteomes" id="UP000324585"/>
    </source>
</evidence>
<evidence type="ECO:0000256" key="1">
    <source>
        <dbReference type="SAM" id="MobiDB-lite"/>
    </source>
</evidence>
<feature type="compositionally biased region" description="Basic and acidic residues" evidence="1">
    <location>
        <begin position="1062"/>
        <end position="1078"/>
    </location>
</feature>
<comment type="caution">
    <text evidence="2">The sequence shown here is derived from an EMBL/GenBank/DDBJ whole genome shotgun (WGS) entry which is preliminary data.</text>
</comment>
<feature type="compositionally biased region" description="Low complexity" evidence="1">
    <location>
        <begin position="483"/>
        <end position="493"/>
    </location>
</feature>
<feature type="compositionally biased region" description="Basic and acidic residues" evidence="1">
    <location>
        <begin position="532"/>
        <end position="544"/>
    </location>
</feature>
<feature type="compositionally biased region" description="Low complexity" evidence="1">
    <location>
        <begin position="581"/>
        <end position="592"/>
    </location>
</feature>
<feature type="compositionally biased region" description="Basic and acidic residues" evidence="1">
    <location>
        <begin position="964"/>
        <end position="981"/>
    </location>
</feature>
<feature type="compositionally biased region" description="Polar residues" evidence="1">
    <location>
        <begin position="1048"/>
        <end position="1061"/>
    </location>
</feature>
<dbReference type="EMBL" id="VRMN01000002">
    <property type="protein sequence ID" value="KAA8496581.1"/>
    <property type="molecule type" value="Genomic_DNA"/>
</dbReference>
<feature type="region of interest" description="Disordered" evidence="1">
    <location>
        <begin position="332"/>
        <end position="385"/>
    </location>
</feature>
<accession>A0A5J4YY96</accession>
<feature type="compositionally biased region" description="Basic and acidic residues" evidence="1">
    <location>
        <begin position="634"/>
        <end position="674"/>
    </location>
</feature>
<feature type="region of interest" description="Disordered" evidence="1">
    <location>
        <begin position="85"/>
        <end position="144"/>
    </location>
</feature>
<feature type="compositionally biased region" description="Basic and acidic residues" evidence="1">
    <location>
        <begin position="494"/>
        <end position="504"/>
    </location>
</feature>
<reference evidence="3" key="1">
    <citation type="journal article" date="2019" name="Nat. Commun.">
        <title>Expansion of phycobilisome linker gene families in mesophilic red algae.</title>
        <authorList>
            <person name="Lee J."/>
            <person name="Kim D."/>
            <person name="Bhattacharya D."/>
            <person name="Yoon H.S."/>
        </authorList>
    </citation>
    <scope>NUCLEOTIDE SEQUENCE [LARGE SCALE GENOMIC DNA]</scope>
    <source>
        <strain evidence="3">CCMP 1328</strain>
    </source>
</reference>
<feature type="compositionally biased region" description="Basic and acidic residues" evidence="1">
    <location>
        <begin position="513"/>
        <end position="523"/>
    </location>
</feature>
<organism evidence="2 3">
    <name type="scientific">Porphyridium purpureum</name>
    <name type="common">Red alga</name>
    <name type="synonym">Porphyridium cruentum</name>
    <dbReference type="NCBI Taxonomy" id="35688"/>
    <lineage>
        <taxon>Eukaryota</taxon>
        <taxon>Rhodophyta</taxon>
        <taxon>Bangiophyceae</taxon>
        <taxon>Porphyridiales</taxon>
        <taxon>Porphyridiaceae</taxon>
        <taxon>Porphyridium</taxon>
    </lineage>
</organism>
<feature type="compositionally biased region" description="Polar residues" evidence="1">
    <location>
        <begin position="135"/>
        <end position="144"/>
    </location>
</feature>
<feature type="region of interest" description="Disordered" evidence="1">
    <location>
        <begin position="1"/>
        <end position="70"/>
    </location>
</feature>
<name>A0A5J4YY96_PORPP</name>
<keyword evidence="3" id="KW-1185">Reference proteome</keyword>
<feature type="compositionally biased region" description="Basic and acidic residues" evidence="1">
    <location>
        <begin position="890"/>
        <end position="902"/>
    </location>
</feature>
<sequence>MQDRSRRPGFAGRTGPNSGVVAQPFQLPSIRKEISASSSAASAAAGSKAAGSKGLANGPNGGIGDSKPAADASWAALAARGLPVSVQPVKNVSQYPPHAESTWSGNDDVVDEITEKDVREPELHSKADSALDAESVSSKTTSSRAATEAVAFKAPELLPTAQTDAKLGGAGTVDWADIGNDEDDDDEEDEEAEPETQIMPAAASASGPARTLIAPAPAQNPWRRGNELPPAPVPSEHVPAFQGPSNDVRGHLSGGSGVKNTRDVRAVHPSLAQEGPEAVPAIVSSQHTAVPESVYDYDHEEFVRRAADAAKRRRQEEAERERLQREAADRKLAELERNLSGKNASTSDAPGRGAIWSQPSHTDGDSADRNTSWGDPESVSRGESVSDRLISLGNIENVPMGSSSAAAGSPLHITVLKRKVDARTIENASAENGETDLPSFLVARKNSSGPGLRNPNPAVSKRVGRDGRAKSDSVSRVSAAEMSVGGAASSTSRGSRDQVSELRKGGHGSESVQQRRIDSDRAGRTSRVPRKGPSDRSVPAKDRLSSSVTRTDPQSMERVAKDMESSSEGPSAMEAINRIAGLSLDDSGSRSLHATSGRDHSDVDSESAGVSRDISRSAAAARKAPKPRTGNRNDTLDKNMKFGAHEKRGAKDVHEDKGNRVEPYHDRVPRDRMKASAPGVGFKTAPASGKNPRAERLENSNSGVKLDECESNQHHSEDLEPQDRTRPVRGERRKDLSADLGGAKVRDIGGAQGSAIVNTSRSKTRKGKPVEDNPPKPRDEDGMASAGRASGGERTNGMPSRQRGVPMRGATRGRARGSSRSAPREARADGTLQRTNVDVGTDYNGPKDATAPVAIGGGTSFPAVSTSDQPDSNSIVPDRPARPSTSENAVTKEAHPDRREIAVDVADDIGSFRKPVEGFKRGSKKARGISTREKGQAMTSKPVGDRYRPVDQSSATTSSPVRARGADDRSKDSCDVLKQESSHANVDISEGASHTSERRGAAVQGGQGGSRNTSGRRTRAQMSAGGWSAPGRRPVRGSGDKDEPREASSPSDTVSGPPTTQKDTKGLRQGDDKSDRRQQRPRPAYGNGKGNTASGAQPRPKAFRDGKNPSSSAPETPNLPKNGPGEGQG</sequence>
<dbReference type="Proteomes" id="UP000324585">
    <property type="component" value="Unassembled WGS sequence"/>
</dbReference>
<feature type="compositionally biased region" description="Polar residues" evidence="1">
    <location>
        <begin position="951"/>
        <end position="960"/>
    </location>
</feature>
<feature type="compositionally biased region" description="Basic and acidic residues" evidence="1">
    <location>
        <begin position="910"/>
        <end position="920"/>
    </location>
</feature>
<feature type="compositionally biased region" description="Polar residues" evidence="1">
    <location>
        <begin position="862"/>
        <end position="875"/>
    </location>
</feature>
<feature type="compositionally biased region" description="Basic and acidic residues" evidence="1">
    <location>
        <begin position="463"/>
        <end position="473"/>
    </location>
</feature>
<feature type="compositionally biased region" description="Low complexity" evidence="1">
    <location>
        <begin position="35"/>
        <end position="54"/>
    </location>
</feature>
<feature type="compositionally biased region" description="Basic and acidic residues" evidence="1">
    <location>
        <begin position="113"/>
        <end position="129"/>
    </location>
</feature>
<feature type="compositionally biased region" description="Basic and acidic residues" evidence="1">
    <location>
        <begin position="705"/>
        <end position="737"/>
    </location>
</feature>